<gene>
    <name evidence="3 4" type="primary">LOC100488166</name>
</gene>
<dbReference type="Proteomes" id="UP000008143">
    <property type="component" value="Chromosome 1"/>
</dbReference>
<dbReference type="GeneID" id="100488166"/>
<feature type="region of interest" description="Disordered" evidence="1">
    <location>
        <begin position="530"/>
        <end position="563"/>
    </location>
</feature>
<evidence type="ECO:0000313" key="3">
    <source>
        <dbReference type="RefSeq" id="XP_002938672.2"/>
    </source>
</evidence>
<keyword evidence="2" id="KW-1185">Reference proteome</keyword>
<name>A0A8J0QQ06_XENTR</name>
<evidence type="ECO:0000313" key="4">
    <source>
        <dbReference type="Xenbase" id="XB-GENE-29079083"/>
    </source>
</evidence>
<dbReference type="Xenbase" id="XB-GENE-29079083">
    <property type="gene designation" value="LOC100488166"/>
</dbReference>
<feature type="region of interest" description="Disordered" evidence="1">
    <location>
        <begin position="468"/>
        <end position="508"/>
    </location>
</feature>
<protein>
    <submittedName>
        <fullName evidence="3">Uncharacterized protein LOC100488166</fullName>
    </submittedName>
</protein>
<accession>A0A8J0QQ06</accession>
<dbReference type="AGR" id="Xenbase:XB-GENE-29079083"/>
<feature type="compositionally biased region" description="Low complexity" evidence="1">
    <location>
        <begin position="541"/>
        <end position="563"/>
    </location>
</feature>
<feature type="compositionally biased region" description="Basic and acidic residues" evidence="1">
    <location>
        <begin position="134"/>
        <end position="145"/>
    </location>
</feature>
<dbReference type="AlphaFoldDB" id="A0A8J0QQ06"/>
<sequence length="563" mass="63372">MNRKDKTYQKYSQMKKTLVWLCFITQAYSFPTNPVNTEDEKPCCDDRPQLIYKGYDTKHGLNIFVFKFLPWKQEPTTEKEGGIGGEGQTDIGLDHTTDIMEEDTRETQISTIFPQTKATEDTSESPKLILDTSSQDKDVTPEHGDSTALLVTEPTLKNTHDEQATIKHEKNILIENDFQSEDFITEIDDREIQISTIFPQTVTTEETNTFPKVIFDISSQEKDVPPEHGYSTALLVTEPTLKTTHDEQASLPHEKHIVIDNVGFVTDFTSEYYITRVEDRETQISTIIPQTVTTEGTNKFPKEVIYDISSQDQVATQEYSYTAESDVTEAAAGETKSDKGVNYHLETGISSKDQGVSISTFGDTVGYHGTEIPPKIQRQQETNTDSTKLTINKEKGAPGFIREDSGYIQIPHNHTYYSTGEKNSLYPSEGNTQNFTDCIKYGHLCKNLKPTKKLSLNLEGDCHTSLLGCGQKGNRQKNKKGNNPKANPGHKATVLGKDGTGKNHDMVKEKDNKRIHNIFRTIIFGKRQRQQKLKCRGLHQNSKNSHSSESSSESNSDSRQICS</sequence>
<dbReference type="OrthoDB" id="10685968at2759"/>
<evidence type="ECO:0000256" key="1">
    <source>
        <dbReference type="SAM" id="MobiDB-lite"/>
    </source>
</evidence>
<evidence type="ECO:0000313" key="2">
    <source>
        <dbReference type="Proteomes" id="UP000008143"/>
    </source>
</evidence>
<reference evidence="3" key="1">
    <citation type="submission" date="2025-08" db="UniProtKB">
        <authorList>
            <consortium name="RefSeq"/>
        </authorList>
    </citation>
    <scope>IDENTIFICATION</scope>
    <source>
        <strain evidence="3">Nigerian</strain>
        <tissue evidence="3">Liver and blood</tissue>
    </source>
</reference>
<dbReference type="KEGG" id="xtr:100488166"/>
<feature type="compositionally biased region" description="Basic and acidic residues" evidence="1">
    <location>
        <begin position="499"/>
        <end position="508"/>
    </location>
</feature>
<dbReference type="RefSeq" id="XP_002938672.2">
    <property type="nucleotide sequence ID" value="XM_002938626.2"/>
</dbReference>
<feature type="region of interest" description="Disordered" evidence="1">
    <location>
        <begin position="105"/>
        <end position="156"/>
    </location>
</feature>
<dbReference type="OMA" id="NCHTSIL"/>
<organism evidence="2 3">
    <name type="scientific">Xenopus tropicalis</name>
    <name type="common">Western clawed frog</name>
    <name type="synonym">Silurana tropicalis</name>
    <dbReference type="NCBI Taxonomy" id="8364"/>
    <lineage>
        <taxon>Eukaryota</taxon>
        <taxon>Metazoa</taxon>
        <taxon>Chordata</taxon>
        <taxon>Craniata</taxon>
        <taxon>Vertebrata</taxon>
        <taxon>Euteleostomi</taxon>
        <taxon>Amphibia</taxon>
        <taxon>Batrachia</taxon>
        <taxon>Anura</taxon>
        <taxon>Pipoidea</taxon>
        <taxon>Pipidae</taxon>
        <taxon>Xenopodinae</taxon>
        <taxon>Xenopus</taxon>
        <taxon>Silurana</taxon>
    </lineage>
</organism>
<proteinExistence type="predicted"/>
<feature type="compositionally biased region" description="Polar residues" evidence="1">
    <location>
        <begin position="107"/>
        <end position="117"/>
    </location>
</feature>